<comment type="subcellular location">
    <subcellularLocation>
        <location evidence="1">Nucleus</location>
    </subcellularLocation>
</comment>
<dbReference type="AlphaFoldDB" id="A0A843WT87"/>
<sequence length="248" mass="26960">MCGGAIISEFIAFKEVARRGSREVAAPHDIWSDFDTFFDFLDSSSSSVDGSSFKGCAPISTDHSQDLSQTSTKASGRGAGHHGKGFGGKPRKNMYRGIRRRSWGKWAAEIRDPRRGVRVWLGTYDNPEDAARAYDVAARQIRGKKAKHNFRPDHGPAAATTLPPLPKTQPAGAVVETRFPPSSPSSDFCSTYFPSPLPCIEPSDAQLKEQMTNLELLLGLENEECGESSPGDRGLCDLEILGDIGLVF</sequence>
<dbReference type="InterPro" id="IPR016177">
    <property type="entry name" value="DNA-bd_dom_sf"/>
</dbReference>
<dbReference type="SUPFAM" id="SSF54171">
    <property type="entry name" value="DNA-binding domain"/>
    <property type="match status" value="1"/>
</dbReference>
<dbReference type="InterPro" id="IPR036955">
    <property type="entry name" value="AP2/ERF_dom_sf"/>
</dbReference>
<keyword evidence="3" id="KW-0238">DNA-binding</keyword>
<feature type="region of interest" description="Disordered" evidence="6">
    <location>
        <begin position="59"/>
        <end position="93"/>
    </location>
</feature>
<evidence type="ECO:0000256" key="4">
    <source>
        <dbReference type="ARBA" id="ARBA00023163"/>
    </source>
</evidence>
<dbReference type="PRINTS" id="PR00367">
    <property type="entry name" value="ETHRSPELEMNT"/>
</dbReference>
<dbReference type="SMART" id="SM00380">
    <property type="entry name" value="AP2"/>
    <property type="match status" value="1"/>
</dbReference>
<dbReference type="GO" id="GO:0005634">
    <property type="term" value="C:nucleus"/>
    <property type="evidence" value="ECO:0007669"/>
    <property type="project" value="UniProtKB-SubCell"/>
</dbReference>
<feature type="region of interest" description="Disordered" evidence="6">
    <location>
        <begin position="145"/>
        <end position="166"/>
    </location>
</feature>
<name>A0A843WT87_COLES</name>
<evidence type="ECO:0000256" key="3">
    <source>
        <dbReference type="ARBA" id="ARBA00023125"/>
    </source>
</evidence>
<organism evidence="8 9">
    <name type="scientific">Colocasia esculenta</name>
    <name type="common">Wild taro</name>
    <name type="synonym">Arum esculentum</name>
    <dbReference type="NCBI Taxonomy" id="4460"/>
    <lineage>
        <taxon>Eukaryota</taxon>
        <taxon>Viridiplantae</taxon>
        <taxon>Streptophyta</taxon>
        <taxon>Embryophyta</taxon>
        <taxon>Tracheophyta</taxon>
        <taxon>Spermatophyta</taxon>
        <taxon>Magnoliopsida</taxon>
        <taxon>Liliopsida</taxon>
        <taxon>Araceae</taxon>
        <taxon>Aroideae</taxon>
        <taxon>Colocasieae</taxon>
        <taxon>Colocasia</taxon>
    </lineage>
</organism>
<dbReference type="PANTHER" id="PTHR31190:SF487">
    <property type="entry name" value="OS05G0361700 PROTEIN"/>
    <property type="match status" value="1"/>
</dbReference>
<feature type="domain" description="AP2/ERF" evidence="7">
    <location>
        <begin position="94"/>
        <end position="151"/>
    </location>
</feature>
<dbReference type="Proteomes" id="UP000652761">
    <property type="component" value="Unassembled WGS sequence"/>
</dbReference>
<dbReference type="GO" id="GO:0009873">
    <property type="term" value="P:ethylene-activated signaling pathway"/>
    <property type="evidence" value="ECO:0007669"/>
    <property type="project" value="InterPro"/>
</dbReference>
<dbReference type="GO" id="GO:0003677">
    <property type="term" value="F:DNA binding"/>
    <property type="evidence" value="ECO:0007669"/>
    <property type="project" value="UniProtKB-KW"/>
</dbReference>
<dbReference type="InterPro" id="IPR001471">
    <property type="entry name" value="AP2/ERF_dom"/>
</dbReference>
<evidence type="ECO:0000313" key="8">
    <source>
        <dbReference type="EMBL" id="MQM09708.1"/>
    </source>
</evidence>
<keyword evidence="4" id="KW-0804">Transcription</keyword>
<evidence type="ECO:0000259" key="7">
    <source>
        <dbReference type="PROSITE" id="PS51032"/>
    </source>
</evidence>
<proteinExistence type="predicted"/>
<dbReference type="EMBL" id="NMUH01004453">
    <property type="protein sequence ID" value="MQM09708.1"/>
    <property type="molecule type" value="Genomic_DNA"/>
</dbReference>
<evidence type="ECO:0000313" key="9">
    <source>
        <dbReference type="Proteomes" id="UP000652761"/>
    </source>
</evidence>
<dbReference type="PROSITE" id="PS51032">
    <property type="entry name" value="AP2_ERF"/>
    <property type="match status" value="1"/>
</dbReference>
<protein>
    <recommendedName>
        <fullName evidence="7">AP2/ERF domain-containing protein</fullName>
    </recommendedName>
</protein>
<accession>A0A843WT87</accession>
<feature type="compositionally biased region" description="Basic residues" evidence="6">
    <location>
        <begin position="79"/>
        <end position="93"/>
    </location>
</feature>
<gene>
    <name evidence="8" type="ORF">Taro_042585</name>
</gene>
<evidence type="ECO:0000256" key="2">
    <source>
        <dbReference type="ARBA" id="ARBA00023015"/>
    </source>
</evidence>
<dbReference type="FunFam" id="3.30.730.10:FF:000001">
    <property type="entry name" value="Ethylene-responsive transcription factor 2"/>
    <property type="match status" value="1"/>
</dbReference>
<comment type="caution">
    <text evidence="8">The sequence shown here is derived from an EMBL/GenBank/DDBJ whole genome shotgun (WGS) entry which is preliminary data.</text>
</comment>
<dbReference type="CDD" id="cd00018">
    <property type="entry name" value="AP2"/>
    <property type="match status" value="1"/>
</dbReference>
<keyword evidence="9" id="KW-1185">Reference proteome</keyword>
<reference evidence="8" key="1">
    <citation type="submission" date="2017-07" db="EMBL/GenBank/DDBJ databases">
        <title>Taro Niue Genome Assembly and Annotation.</title>
        <authorList>
            <person name="Atibalentja N."/>
            <person name="Keating K."/>
            <person name="Fields C.J."/>
        </authorList>
    </citation>
    <scope>NUCLEOTIDE SEQUENCE</scope>
    <source>
        <strain evidence="8">Niue_2</strain>
        <tissue evidence="8">Leaf</tissue>
    </source>
</reference>
<keyword evidence="2" id="KW-0805">Transcription regulation</keyword>
<evidence type="ECO:0000256" key="5">
    <source>
        <dbReference type="ARBA" id="ARBA00023242"/>
    </source>
</evidence>
<dbReference type="Gene3D" id="3.30.730.10">
    <property type="entry name" value="AP2/ERF domain"/>
    <property type="match status" value="1"/>
</dbReference>
<evidence type="ECO:0000256" key="6">
    <source>
        <dbReference type="SAM" id="MobiDB-lite"/>
    </source>
</evidence>
<dbReference type="OrthoDB" id="1937547at2759"/>
<dbReference type="Pfam" id="PF00847">
    <property type="entry name" value="AP2"/>
    <property type="match status" value="1"/>
</dbReference>
<dbReference type="PANTHER" id="PTHR31190">
    <property type="entry name" value="DNA-BINDING DOMAIN"/>
    <property type="match status" value="1"/>
</dbReference>
<dbReference type="InterPro" id="IPR044808">
    <property type="entry name" value="ERF_plant"/>
</dbReference>
<keyword evidence="5" id="KW-0539">Nucleus</keyword>
<evidence type="ECO:0000256" key="1">
    <source>
        <dbReference type="ARBA" id="ARBA00004123"/>
    </source>
</evidence>
<dbReference type="GO" id="GO:0003700">
    <property type="term" value="F:DNA-binding transcription factor activity"/>
    <property type="evidence" value="ECO:0007669"/>
    <property type="project" value="InterPro"/>
</dbReference>